<dbReference type="Proteomes" id="UP001597033">
    <property type="component" value="Unassembled WGS sequence"/>
</dbReference>
<accession>A0ABW3LY48</accession>
<name>A0ABW3LY48_9GAMM</name>
<dbReference type="EMBL" id="JBHTKN010000005">
    <property type="protein sequence ID" value="MFD1042577.1"/>
    <property type="molecule type" value="Genomic_DNA"/>
</dbReference>
<dbReference type="Pfam" id="PF05275">
    <property type="entry name" value="CopB"/>
    <property type="match status" value="1"/>
</dbReference>
<dbReference type="InterPro" id="IPR007939">
    <property type="entry name" value="Cu-R_B_prcur"/>
</dbReference>
<keyword evidence="2" id="KW-1185">Reference proteome</keyword>
<sequence length="203" mass="22769">MRFNRFEAWDADPGTGQAWEGSAWIGGDTQRLWLRSEGEREHGRTAAADLEVLYGRGISAWWDVVAGIRHDFAPGPSQDWAVIGVQGMAPYKFEVSATAYIGERGHSALVAEAEYELLLTNRLVLQPVLELELRGQDDPVRGIGSGLSSAEAGLRLRYEVTRRFAPYLGVVHERTFGGTADYRRDEGEATRETRWVAGVRWWF</sequence>
<gene>
    <name evidence="1" type="ORF">ACFQ2N_09490</name>
</gene>
<protein>
    <submittedName>
        <fullName evidence="1">Copper resistance protein B</fullName>
    </submittedName>
</protein>
<evidence type="ECO:0000313" key="1">
    <source>
        <dbReference type="EMBL" id="MFD1042577.1"/>
    </source>
</evidence>
<proteinExistence type="predicted"/>
<comment type="caution">
    <text evidence="1">The sequence shown here is derived from an EMBL/GenBank/DDBJ whole genome shotgun (WGS) entry which is preliminary data.</text>
</comment>
<organism evidence="1 2">
    <name type="scientific">Pseudoxanthomonas kaohsiungensis</name>
    <dbReference type="NCBI Taxonomy" id="283923"/>
    <lineage>
        <taxon>Bacteria</taxon>
        <taxon>Pseudomonadati</taxon>
        <taxon>Pseudomonadota</taxon>
        <taxon>Gammaproteobacteria</taxon>
        <taxon>Lysobacterales</taxon>
        <taxon>Lysobacteraceae</taxon>
        <taxon>Pseudoxanthomonas</taxon>
    </lineage>
</organism>
<evidence type="ECO:0000313" key="2">
    <source>
        <dbReference type="Proteomes" id="UP001597033"/>
    </source>
</evidence>
<dbReference type="RefSeq" id="WP_379655865.1">
    <property type="nucleotide sequence ID" value="NZ_JBHTKN010000005.1"/>
</dbReference>
<reference evidence="2" key="1">
    <citation type="journal article" date="2019" name="Int. J. Syst. Evol. Microbiol.">
        <title>The Global Catalogue of Microorganisms (GCM) 10K type strain sequencing project: providing services to taxonomists for standard genome sequencing and annotation.</title>
        <authorList>
            <consortium name="The Broad Institute Genomics Platform"/>
            <consortium name="The Broad Institute Genome Sequencing Center for Infectious Disease"/>
            <person name="Wu L."/>
            <person name="Ma J."/>
        </authorList>
    </citation>
    <scope>NUCLEOTIDE SEQUENCE [LARGE SCALE GENOMIC DNA]</scope>
    <source>
        <strain evidence="2">CCUG 55854</strain>
    </source>
</reference>